<accession>A0A6N4V415</accession>
<dbReference type="AlphaFoldDB" id="A0A6N4V415"/>
<name>A0A6N4V415_9MYCO</name>
<dbReference type="EMBL" id="AP022570">
    <property type="protein sequence ID" value="BBX50362.1"/>
    <property type="molecule type" value="Genomic_DNA"/>
</dbReference>
<evidence type="ECO:0008006" key="3">
    <source>
        <dbReference type="Google" id="ProtNLM"/>
    </source>
</evidence>
<gene>
    <name evidence="1" type="ORF">MPOR_13880</name>
</gene>
<organism evidence="1 2">
    <name type="scientific">Mycolicibacterium poriferae</name>
    <dbReference type="NCBI Taxonomy" id="39694"/>
    <lineage>
        <taxon>Bacteria</taxon>
        <taxon>Bacillati</taxon>
        <taxon>Actinomycetota</taxon>
        <taxon>Actinomycetes</taxon>
        <taxon>Mycobacteriales</taxon>
        <taxon>Mycobacteriaceae</taxon>
        <taxon>Mycolicibacterium</taxon>
    </lineage>
</organism>
<sequence length="137" mass="15360">MDVSTSHGPPWTKSAFLETPKSRADRRRAARLVELHDSIEGSYYWFGQRPNGAVFLHPFGLRYSPGSLFVNDSGELMGRGAWSAYRELKYDNGFAELASYVGLDHRGPASGFAIAEFEVDEFWEVIVRCAEAINRAP</sequence>
<keyword evidence="2" id="KW-1185">Reference proteome</keyword>
<proteinExistence type="predicted"/>
<dbReference type="KEGG" id="mpof:MPOR_13880"/>
<evidence type="ECO:0000313" key="1">
    <source>
        <dbReference type="EMBL" id="BBX50362.1"/>
    </source>
</evidence>
<protein>
    <recommendedName>
        <fullName evidence="3">YdhG-like domain-containing protein</fullName>
    </recommendedName>
</protein>
<evidence type="ECO:0000313" key="2">
    <source>
        <dbReference type="Proteomes" id="UP000466785"/>
    </source>
</evidence>
<dbReference type="Proteomes" id="UP000466785">
    <property type="component" value="Chromosome"/>
</dbReference>
<reference evidence="1 2" key="1">
    <citation type="journal article" date="2019" name="Emerg. Microbes Infect.">
        <title>Comprehensive subspecies identification of 175 nontuberculous mycobacteria species based on 7547 genomic profiles.</title>
        <authorList>
            <person name="Matsumoto Y."/>
            <person name="Kinjo T."/>
            <person name="Motooka D."/>
            <person name="Nabeya D."/>
            <person name="Jung N."/>
            <person name="Uechi K."/>
            <person name="Horii T."/>
            <person name="Iida T."/>
            <person name="Fujita J."/>
            <person name="Nakamura S."/>
        </authorList>
    </citation>
    <scope>NUCLEOTIDE SEQUENCE [LARGE SCALE GENOMIC DNA]</scope>
    <source>
        <strain evidence="1 2">JCM 12603</strain>
    </source>
</reference>